<proteinExistence type="inferred from homology"/>
<feature type="region of interest" description="NMP" evidence="5">
    <location>
        <begin position="30"/>
        <end position="59"/>
    </location>
</feature>
<evidence type="ECO:0000256" key="1">
    <source>
        <dbReference type="ARBA" id="ARBA00022679"/>
    </source>
</evidence>
<dbReference type="KEGG" id="bex:A11Q_1891"/>
<dbReference type="InterPro" id="IPR006259">
    <property type="entry name" value="Adenyl_kin_sub"/>
</dbReference>
<dbReference type="eggNOG" id="COG0563">
    <property type="taxonomic scope" value="Bacteria"/>
</dbReference>
<dbReference type="SUPFAM" id="SSF52540">
    <property type="entry name" value="P-loop containing nucleoside triphosphate hydrolases"/>
    <property type="match status" value="1"/>
</dbReference>
<feature type="domain" description="Adenylate kinase active site lid" evidence="8">
    <location>
        <begin position="126"/>
        <end position="161"/>
    </location>
</feature>
<comment type="subcellular location">
    <subcellularLocation>
        <location evidence="5 7">Cytoplasm</location>
    </subcellularLocation>
</comment>
<keyword evidence="5" id="KW-0862">Zinc</keyword>
<dbReference type="Pfam" id="PF05191">
    <property type="entry name" value="ADK_lid"/>
    <property type="match status" value="1"/>
</dbReference>
<dbReference type="GO" id="GO:0005737">
    <property type="term" value="C:cytoplasm"/>
    <property type="evidence" value="ECO:0007669"/>
    <property type="project" value="UniProtKB-SubCell"/>
</dbReference>
<feature type="binding site" evidence="5">
    <location>
        <position position="31"/>
    </location>
    <ligand>
        <name>AMP</name>
        <dbReference type="ChEBI" id="CHEBI:456215"/>
    </ligand>
</feature>
<dbReference type="NCBIfam" id="NF011100">
    <property type="entry name" value="PRK14527.1"/>
    <property type="match status" value="1"/>
</dbReference>
<dbReference type="PRINTS" id="PR00094">
    <property type="entry name" value="ADENYLTKNASE"/>
</dbReference>
<dbReference type="CDD" id="cd01428">
    <property type="entry name" value="ADK"/>
    <property type="match status" value="1"/>
</dbReference>
<keyword evidence="1 5" id="KW-0808">Transferase</keyword>
<evidence type="ECO:0000313" key="10">
    <source>
        <dbReference type="Proteomes" id="UP000012040"/>
    </source>
</evidence>
<keyword evidence="4 5" id="KW-0418">Kinase</keyword>
<organism evidence="9 10">
    <name type="scientific">Pseudobdellovibrio exovorus JSS</name>
    <dbReference type="NCBI Taxonomy" id="1184267"/>
    <lineage>
        <taxon>Bacteria</taxon>
        <taxon>Pseudomonadati</taxon>
        <taxon>Bdellovibrionota</taxon>
        <taxon>Bdellovibrionia</taxon>
        <taxon>Bdellovibrionales</taxon>
        <taxon>Pseudobdellovibrionaceae</taxon>
        <taxon>Pseudobdellovibrio</taxon>
    </lineage>
</organism>
<feature type="binding site" evidence="5">
    <location>
        <position position="159"/>
    </location>
    <ligand>
        <name>AMP</name>
        <dbReference type="ChEBI" id="CHEBI:456215"/>
    </ligand>
</feature>
<evidence type="ECO:0000256" key="5">
    <source>
        <dbReference type="HAMAP-Rule" id="MF_00235"/>
    </source>
</evidence>
<feature type="binding site" evidence="5">
    <location>
        <begin position="84"/>
        <end position="87"/>
    </location>
    <ligand>
        <name>AMP</name>
        <dbReference type="ChEBI" id="CHEBI:456215"/>
    </ligand>
</feature>
<comment type="similarity">
    <text evidence="5 6">Belongs to the adenylate kinase family.</text>
</comment>
<dbReference type="InterPro" id="IPR007862">
    <property type="entry name" value="Adenylate_kinase_lid-dom"/>
</dbReference>
<dbReference type="InterPro" id="IPR027417">
    <property type="entry name" value="P-loop_NTPase"/>
</dbReference>
<dbReference type="FunFam" id="3.40.50.300:FF:000106">
    <property type="entry name" value="Adenylate kinase mitochondrial"/>
    <property type="match status" value="1"/>
</dbReference>
<dbReference type="GO" id="GO:0005524">
    <property type="term" value="F:ATP binding"/>
    <property type="evidence" value="ECO:0007669"/>
    <property type="project" value="UniProtKB-UniRule"/>
</dbReference>
<evidence type="ECO:0000259" key="8">
    <source>
        <dbReference type="Pfam" id="PF05191"/>
    </source>
</evidence>
<dbReference type="RefSeq" id="WP_015470597.1">
    <property type="nucleotide sequence ID" value="NC_020813.1"/>
</dbReference>
<evidence type="ECO:0000256" key="6">
    <source>
        <dbReference type="RuleBase" id="RU003330"/>
    </source>
</evidence>
<accession>M4V9N6</accession>
<reference evidence="9 10" key="1">
    <citation type="journal article" date="2013" name="ISME J.">
        <title>By their genes ye shall know them: genomic signatures of predatory bacteria.</title>
        <authorList>
            <person name="Pasternak Z."/>
            <person name="Pietrokovski S."/>
            <person name="Rotem O."/>
            <person name="Gophna U."/>
            <person name="Lurie-Weinberger M.N."/>
            <person name="Jurkevitch E."/>
        </authorList>
    </citation>
    <scope>NUCLEOTIDE SEQUENCE [LARGE SCALE GENOMIC DNA]</scope>
    <source>
        <strain evidence="9 10">JSS</strain>
    </source>
</reference>
<feature type="binding site" evidence="5">
    <location>
        <position position="149"/>
    </location>
    <ligand>
        <name>Zn(2+)</name>
        <dbReference type="ChEBI" id="CHEBI:29105"/>
        <note>structural</note>
    </ligand>
</feature>
<name>M4V9N6_9BACT</name>
<dbReference type="HAMAP" id="MF_00235">
    <property type="entry name" value="Adenylate_kinase_Adk"/>
    <property type="match status" value="1"/>
</dbReference>
<evidence type="ECO:0000256" key="7">
    <source>
        <dbReference type="RuleBase" id="RU003331"/>
    </source>
</evidence>
<evidence type="ECO:0000256" key="3">
    <source>
        <dbReference type="ARBA" id="ARBA00022741"/>
    </source>
</evidence>
<feature type="binding site" evidence="5">
    <location>
        <position position="129"/>
    </location>
    <ligand>
        <name>Zn(2+)</name>
        <dbReference type="ChEBI" id="CHEBI:29105"/>
        <note>structural</note>
    </ligand>
</feature>
<dbReference type="NCBIfam" id="TIGR01351">
    <property type="entry name" value="adk"/>
    <property type="match status" value="1"/>
</dbReference>
<feature type="binding site" evidence="5">
    <location>
        <begin position="135"/>
        <end position="136"/>
    </location>
    <ligand>
        <name>ATP</name>
        <dbReference type="ChEBI" id="CHEBI:30616"/>
    </ligand>
</feature>
<feature type="binding site" evidence="5">
    <location>
        <position position="126"/>
    </location>
    <ligand>
        <name>ATP</name>
        <dbReference type="ChEBI" id="CHEBI:30616"/>
    </ligand>
</feature>
<dbReference type="Pfam" id="PF00406">
    <property type="entry name" value="ADK"/>
    <property type="match status" value="1"/>
</dbReference>
<feature type="binding site" evidence="5">
    <location>
        <position position="91"/>
    </location>
    <ligand>
        <name>AMP</name>
        <dbReference type="ChEBI" id="CHEBI:456215"/>
    </ligand>
</feature>
<feature type="region of interest" description="LID" evidence="5">
    <location>
        <begin position="125"/>
        <end position="162"/>
    </location>
</feature>
<dbReference type="UniPathway" id="UPA00588">
    <property type="reaction ID" value="UER00649"/>
</dbReference>
<dbReference type="EMBL" id="CP003537">
    <property type="protein sequence ID" value="AGH96107.1"/>
    <property type="molecule type" value="Genomic_DNA"/>
</dbReference>
<feature type="binding site" evidence="5">
    <location>
        <begin position="10"/>
        <end position="15"/>
    </location>
    <ligand>
        <name>ATP</name>
        <dbReference type="ChEBI" id="CHEBI:30616"/>
    </ligand>
</feature>
<keyword evidence="3 5" id="KW-0547">Nucleotide-binding</keyword>
<dbReference type="STRING" id="1184267.A11Q_1891"/>
<comment type="catalytic activity">
    <reaction evidence="5 7">
        <text>AMP + ATP = 2 ADP</text>
        <dbReference type="Rhea" id="RHEA:12973"/>
        <dbReference type="ChEBI" id="CHEBI:30616"/>
        <dbReference type="ChEBI" id="CHEBI:456215"/>
        <dbReference type="ChEBI" id="CHEBI:456216"/>
        <dbReference type="EC" id="2.7.4.3"/>
    </reaction>
</comment>
<comment type="domain">
    <text evidence="5">Consists of three domains, a large central CORE domain and two small peripheral domains, NMPbind and LID, which undergo movements during catalysis. The LID domain closes over the site of phosphoryl transfer upon ATP binding. Assembling and dissambling the active center during each catalytic cycle provides an effective means to prevent ATP hydrolysis. Some bacteria have evolved a zinc-coordinating structure that stabilizes the LID domain.</text>
</comment>
<comment type="pathway">
    <text evidence="5">Purine metabolism; AMP biosynthesis via salvage pathway; AMP from ADP: step 1/1.</text>
</comment>
<dbReference type="SUPFAM" id="SSF57774">
    <property type="entry name" value="Microbial and mitochondrial ADK, insert 'zinc finger' domain"/>
    <property type="match status" value="1"/>
</dbReference>
<dbReference type="AlphaFoldDB" id="M4V9N6"/>
<evidence type="ECO:0000313" key="9">
    <source>
        <dbReference type="EMBL" id="AGH96107.1"/>
    </source>
</evidence>
<dbReference type="InterPro" id="IPR036193">
    <property type="entry name" value="ADK_active_lid_dom_sf"/>
</dbReference>
<dbReference type="PROSITE" id="PS00113">
    <property type="entry name" value="ADENYLATE_KINASE"/>
    <property type="match status" value="1"/>
</dbReference>
<dbReference type="GO" id="GO:0008270">
    <property type="term" value="F:zinc ion binding"/>
    <property type="evidence" value="ECO:0007669"/>
    <property type="project" value="UniProtKB-UniRule"/>
</dbReference>
<comment type="function">
    <text evidence="5">Catalyzes the reversible transfer of the terminal phosphate group between ATP and AMP. Plays an important role in cellular energy homeostasis and in adenine nucleotide metabolism.</text>
</comment>
<dbReference type="PATRIC" id="fig|1184267.3.peg.1916"/>
<feature type="binding site" evidence="5">
    <location>
        <position position="36"/>
    </location>
    <ligand>
        <name>AMP</name>
        <dbReference type="ChEBI" id="CHEBI:456215"/>
    </ligand>
</feature>
<sequence length="215" mass="23814">MNIILIGAPGSGKGTQSRRFIDKFGFVQLSTGDVLRAAIAAKTETGLLAQSFMDQGKLVPDEVMISLVDGYMTQQAGKSVIFDGFPRTVAQAESLNDMLKKRASKIEKVVYFKINPQILVKRLTGRRTCSQCGEIYHIETKPSSKGDLCEKCNGPLVHRADDREDVINERLAQFEKNTGPTIEFYRKQGNLAEVDSDQEPDVVFEQITKILGLAN</sequence>
<feature type="binding site" evidence="5">
    <location>
        <position position="152"/>
    </location>
    <ligand>
        <name>Zn(2+)</name>
        <dbReference type="ChEBI" id="CHEBI:29105"/>
        <note>structural</note>
    </ligand>
</feature>
<gene>
    <name evidence="5" type="primary">adk</name>
    <name evidence="9" type="ORF">A11Q_1891</name>
</gene>
<dbReference type="HOGENOM" id="CLU_032354_1_2_7"/>
<keyword evidence="2 5" id="KW-0545">Nucleotide biosynthesis</keyword>
<dbReference type="NCBIfam" id="NF001381">
    <property type="entry name" value="PRK00279.1-3"/>
    <property type="match status" value="1"/>
</dbReference>
<dbReference type="InterPro" id="IPR000850">
    <property type="entry name" value="Adenylat/UMP-CMP_kin"/>
</dbReference>
<evidence type="ECO:0000256" key="2">
    <source>
        <dbReference type="ARBA" id="ARBA00022727"/>
    </source>
</evidence>
<protein>
    <recommendedName>
        <fullName evidence="5 7">Adenylate kinase</fullName>
        <shortName evidence="5">AK</shortName>
        <ecNumber evidence="5 7">2.7.4.3</ecNumber>
    </recommendedName>
    <alternativeName>
        <fullName evidence="5">ATP-AMP transphosphorylase</fullName>
    </alternativeName>
    <alternativeName>
        <fullName evidence="5">ATP:AMP phosphotransferase</fullName>
    </alternativeName>
    <alternativeName>
        <fullName evidence="5">Adenylate monophosphate kinase</fullName>
    </alternativeName>
</protein>
<dbReference type="Gene3D" id="3.40.50.300">
    <property type="entry name" value="P-loop containing nucleotide triphosphate hydrolases"/>
    <property type="match status" value="1"/>
</dbReference>
<dbReference type="GO" id="GO:0004017">
    <property type="term" value="F:AMP kinase activity"/>
    <property type="evidence" value="ECO:0007669"/>
    <property type="project" value="UniProtKB-UniRule"/>
</dbReference>
<feature type="binding site" evidence="5">
    <location>
        <position position="170"/>
    </location>
    <ligand>
        <name>AMP</name>
        <dbReference type="ChEBI" id="CHEBI:456215"/>
    </ligand>
</feature>
<dbReference type="EC" id="2.7.4.3" evidence="5 7"/>
<feature type="binding site" evidence="5">
    <location>
        <position position="132"/>
    </location>
    <ligand>
        <name>Zn(2+)</name>
        <dbReference type="ChEBI" id="CHEBI:29105"/>
        <note>structural</note>
    </ligand>
</feature>
<evidence type="ECO:0000256" key="4">
    <source>
        <dbReference type="ARBA" id="ARBA00022777"/>
    </source>
</evidence>
<dbReference type="GO" id="GO:0044209">
    <property type="term" value="P:AMP salvage"/>
    <property type="evidence" value="ECO:0007669"/>
    <property type="project" value="UniProtKB-UniRule"/>
</dbReference>
<dbReference type="InterPro" id="IPR033690">
    <property type="entry name" value="Adenylat_kinase_CS"/>
</dbReference>
<keyword evidence="5" id="KW-0479">Metal-binding</keyword>
<keyword evidence="10" id="KW-1185">Reference proteome</keyword>
<dbReference type="PANTHER" id="PTHR23359">
    <property type="entry name" value="NUCLEOTIDE KINASE"/>
    <property type="match status" value="1"/>
</dbReference>
<dbReference type="OrthoDB" id="5292055at2"/>
<feature type="binding site" evidence="5">
    <location>
        <begin position="57"/>
        <end position="59"/>
    </location>
    <ligand>
        <name>AMP</name>
        <dbReference type="ChEBI" id="CHEBI:456215"/>
    </ligand>
</feature>
<comment type="subunit">
    <text evidence="5 7">Monomer.</text>
</comment>
<feature type="binding site" evidence="5">
    <location>
        <position position="198"/>
    </location>
    <ligand>
        <name>ATP</name>
        <dbReference type="ChEBI" id="CHEBI:30616"/>
    </ligand>
</feature>
<keyword evidence="5 7" id="KW-0067">ATP-binding</keyword>
<keyword evidence="5" id="KW-0963">Cytoplasm</keyword>
<dbReference type="Proteomes" id="UP000012040">
    <property type="component" value="Chromosome"/>
</dbReference>